<keyword evidence="3 9" id="KW-0812">Transmembrane</keyword>
<dbReference type="AlphaFoldDB" id="M1IW19"/>
<dbReference type="HOGENOM" id="CLU_191921_1_0_2"/>
<evidence type="ECO:0000256" key="6">
    <source>
        <dbReference type="ARBA" id="ARBA00023010"/>
    </source>
</evidence>
<evidence type="ECO:0000256" key="9">
    <source>
        <dbReference type="HAMAP-Rule" id="MF_00422"/>
    </source>
</evidence>
<dbReference type="PROSITE" id="PS01067">
    <property type="entry name" value="SECE_SEC61G"/>
    <property type="match status" value="1"/>
</dbReference>
<keyword evidence="2 9" id="KW-1003">Cell membrane</keyword>
<dbReference type="GO" id="GO:0006605">
    <property type="term" value="P:protein targeting"/>
    <property type="evidence" value="ECO:0007669"/>
    <property type="project" value="UniProtKB-UniRule"/>
</dbReference>
<dbReference type="NCBIfam" id="NF006906">
    <property type="entry name" value="PRK09400.1-1"/>
    <property type="match status" value="1"/>
</dbReference>
<dbReference type="GO" id="GO:0005886">
    <property type="term" value="C:plasma membrane"/>
    <property type="evidence" value="ECO:0007669"/>
    <property type="project" value="UniProtKB-SubCell"/>
</dbReference>
<name>M1IW19_9CREN</name>
<evidence type="ECO:0000313" key="10">
    <source>
        <dbReference type="EMBL" id="AGE71381.1"/>
    </source>
</evidence>
<accession>M1IW19</accession>
<dbReference type="RefSeq" id="WP_011278284.1">
    <property type="nucleotide sequence ID" value="NC_020246.1"/>
</dbReference>
<dbReference type="InterPro" id="IPR023391">
    <property type="entry name" value="Prot_translocase_SecE_dom_sf"/>
</dbReference>
<feature type="transmembrane region" description="Helical" evidence="9">
    <location>
        <begin position="41"/>
        <end position="64"/>
    </location>
</feature>
<dbReference type="HAMAP" id="MF_00422">
    <property type="entry name" value="SecE"/>
    <property type="match status" value="1"/>
</dbReference>
<comment type="similarity">
    <text evidence="9">Belongs to the SecE/SEC61-gamma family.</text>
</comment>
<dbReference type="SUPFAM" id="SSF103456">
    <property type="entry name" value="Preprotein translocase SecE subunit"/>
    <property type="match status" value="1"/>
</dbReference>
<evidence type="ECO:0000256" key="7">
    <source>
        <dbReference type="ARBA" id="ARBA00023136"/>
    </source>
</evidence>
<keyword evidence="4 9" id="KW-0653">Protein transport</keyword>
<protein>
    <recommendedName>
        <fullName evidence="9">Protein translocase subunit SecE</fullName>
    </recommendedName>
    <alternativeName>
        <fullName evidence="9">Protein transport protein Sec61 gamma subunit homolog</fullName>
    </alternativeName>
</protein>
<dbReference type="SMR" id="M1IW19"/>
<keyword evidence="1 9" id="KW-0813">Transport</keyword>
<keyword evidence="5 9" id="KW-1133">Transmembrane helix</keyword>
<dbReference type="GO" id="GO:0008320">
    <property type="term" value="F:protein transmembrane transporter activity"/>
    <property type="evidence" value="ECO:0007669"/>
    <property type="project" value="UniProtKB-UniRule"/>
</dbReference>
<keyword evidence="7 9" id="KW-0472">Membrane</keyword>
<gene>
    <name evidence="9 10" type="primary">secE</name>
    <name evidence="10" type="ORF">SacN8_07085</name>
</gene>
<organism evidence="11">
    <name type="scientific">Sulfolobus acidocaldarius N8</name>
    <dbReference type="NCBI Taxonomy" id="1028566"/>
    <lineage>
        <taxon>Archaea</taxon>
        <taxon>Thermoproteota</taxon>
        <taxon>Thermoprotei</taxon>
        <taxon>Sulfolobales</taxon>
        <taxon>Sulfolobaceae</taxon>
        <taxon>Sulfolobus</taxon>
    </lineage>
</organism>
<dbReference type="KEGG" id="sacn:SacN8_07085"/>
<sequence>MKVFSIMKISDIIKRLREDWKRIISVAKKPDKDSFNYSIRLTLLVMAVVGLIAYIVQLTTSLIIR</sequence>
<keyword evidence="6 9" id="KW-0811">Translocation</keyword>
<evidence type="ECO:0000256" key="1">
    <source>
        <dbReference type="ARBA" id="ARBA00022448"/>
    </source>
</evidence>
<dbReference type="GO" id="GO:0012505">
    <property type="term" value="C:endomembrane system"/>
    <property type="evidence" value="ECO:0007669"/>
    <property type="project" value="UniProtKB-SubCell"/>
</dbReference>
<evidence type="ECO:0000256" key="4">
    <source>
        <dbReference type="ARBA" id="ARBA00022927"/>
    </source>
</evidence>
<dbReference type="Gene3D" id="1.20.5.820">
    <property type="entry name" value="Preprotein translocase SecE subunit"/>
    <property type="match status" value="1"/>
</dbReference>
<dbReference type="InterPro" id="IPR001901">
    <property type="entry name" value="Translocase_SecE/Sec61-g"/>
</dbReference>
<dbReference type="PATRIC" id="fig|1028566.6.peg.1395"/>
<dbReference type="GO" id="GO:0009306">
    <property type="term" value="P:protein secretion"/>
    <property type="evidence" value="ECO:0007669"/>
    <property type="project" value="UniProtKB-UniRule"/>
</dbReference>
<evidence type="ECO:0000256" key="3">
    <source>
        <dbReference type="ARBA" id="ARBA00022692"/>
    </source>
</evidence>
<dbReference type="GO" id="GO:0065002">
    <property type="term" value="P:intracellular protein transmembrane transport"/>
    <property type="evidence" value="ECO:0007669"/>
    <property type="project" value="UniProtKB-UniRule"/>
</dbReference>
<evidence type="ECO:0000256" key="8">
    <source>
        <dbReference type="ARBA" id="ARBA00037847"/>
    </source>
</evidence>
<evidence type="ECO:0000256" key="5">
    <source>
        <dbReference type="ARBA" id="ARBA00022989"/>
    </source>
</evidence>
<dbReference type="InterPro" id="IPR008158">
    <property type="entry name" value="Translocase_Sec61-g"/>
</dbReference>
<evidence type="ECO:0000256" key="2">
    <source>
        <dbReference type="ARBA" id="ARBA00022475"/>
    </source>
</evidence>
<proteinExistence type="inferred from homology"/>
<evidence type="ECO:0000313" key="11">
    <source>
        <dbReference type="Proteomes" id="UP000011281"/>
    </source>
</evidence>
<comment type="subunit">
    <text evidence="9">Component of the Sec protein translocase complex. Heterotrimer consisting of SecY (alpha), SecG (beta) and SecE (gamma) subunits. The heterotrimers can form oligomers, although 1 heterotrimer is thought to be able to translocate proteins. Interacts with the ribosome. May interact with SecDF, and other proteins may be involved.</text>
</comment>
<reference evidence="10 11" key="1">
    <citation type="journal article" date="2012" name="ISME J.">
        <title>Genomic evidence of rapid, global-scale gene flow in a Sulfolobus species.</title>
        <authorList>
            <person name="Mao D."/>
            <person name="Grogan D."/>
        </authorList>
    </citation>
    <scope>NUCLEOTIDE SEQUENCE [LARGE SCALE GENOMIC DNA]</scope>
    <source>
        <strain evidence="10 11">N8</strain>
    </source>
</reference>
<comment type="subcellular location">
    <subcellularLocation>
        <location evidence="9">Cell membrane</location>
        <topology evidence="9">Single-pass membrane protein</topology>
    </subcellularLocation>
    <subcellularLocation>
        <location evidence="8">Endomembrane system</location>
        <topology evidence="8">Single-pass membrane protein</topology>
    </subcellularLocation>
</comment>
<dbReference type="EMBL" id="CP002817">
    <property type="protein sequence ID" value="AGE71381.1"/>
    <property type="molecule type" value="Genomic_DNA"/>
</dbReference>
<dbReference type="Proteomes" id="UP000011281">
    <property type="component" value="Chromosome"/>
</dbReference>
<comment type="function">
    <text evidence="9">Essential subunit of the Sec protein translocation channel SecYEG. Clamps together the 2 halves of SecY. May contact the channel plug during translocation.</text>
</comment>
<dbReference type="GeneID" id="14551956"/>
<dbReference type="NCBIfam" id="TIGR00327">
    <property type="entry name" value="secE_euk_arch"/>
    <property type="match status" value="1"/>
</dbReference>